<dbReference type="AlphaFoldDB" id="A0A6P2CSD2"/>
<dbReference type="OrthoDB" id="2241695at2"/>
<keyword evidence="1" id="KW-0812">Transmembrane</keyword>
<proteinExistence type="predicted"/>
<accession>A0A6P2CSD2</accession>
<protein>
    <submittedName>
        <fullName evidence="2">DUF2140 family protein</fullName>
    </submittedName>
</protein>
<evidence type="ECO:0000313" key="2">
    <source>
        <dbReference type="EMBL" id="TYC47177.1"/>
    </source>
</evidence>
<evidence type="ECO:0000313" key="3">
    <source>
        <dbReference type="Proteomes" id="UP000442244"/>
    </source>
</evidence>
<comment type="caution">
    <text evidence="2">The sequence shown here is derived from an EMBL/GenBank/DDBJ whole genome shotgun (WGS) entry which is preliminary data.</text>
</comment>
<gene>
    <name evidence="2" type="ORF">ESZ47_03315</name>
</gene>
<dbReference type="EMBL" id="SDGY01000001">
    <property type="protein sequence ID" value="TYC47177.1"/>
    <property type="molecule type" value="Genomic_DNA"/>
</dbReference>
<dbReference type="Proteomes" id="UP000442244">
    <property type="component" value="Unassembled WGS sequence"/>
</dbReference>
<keyword evidence="1" id="KW-1133">Transmembrane helix</keyword>
<evidence type="ECO:0000256" key="1">
    <source>
        <dbReference type="SAM" id="Phobius"/>
    </source>
</evidence>
<keyword evidence="3" id="KW-1185">Reference proteome</keyword>
<dbReference type="Pfam" id="PF09911">
    <property type="entry name" value="DUF2140"/>
    <property type="match status" value="1"/>
</dbReference>
<keyword evidence="1" id="KW-0472">Membrane</keyword>
<name>A0A6P2CSD2_9LACO</name>
<organism evidence="2 3">
    <name type="scientific">Leuconostoc litchii</name>
    <dbReference type="NCBI Taxonomy" id="1981069"/>
    <lineage>
        <taxon>Bacteria</taxon>
        <taxon>Bacillati</taxon>
        <taxon>Bacillota</taxon>
        <taxon>Bacilli</taxon>
        <taxon>Lactobacillales</taxon>
        <taxon>Lactobacillaceae</taxon>
        <taxon>Leuconostoc</taxon>
    </lineage>
</organism>
<feature type="transmembrane region" description="Helical" evidence="1">
    <location>
        <begin position="18"/>
        <end position="38"/>
    </location>
</feature>
<reference evidence="2 3" key="1">
    <citation type="submission" date="2019-01" db="EMBL/GenBank/DDBJ databases">
        <title>Leuconostoc litchii sp. nov., a novel lactic acid bacterium isolated from lychee.</title>
        <authorList>
            <person name="Wang L.-T."/>
        </authorList>
    </citation>
    <scope>NUCLEOTIDE SEQUENCE [LARGE SCALE GENOMIC DNA]</scope>
    <source>
        <strain evidence="2 3">MB7</strain>
    </source>
</reference>
<dbReference type="InterPro" id="IPR018672">
    <property type="entry name" value="DUF2140"/>
</dbReference>
<dbReference type="RefSeq" id="WP_148604724.1">
    <property type="nucleotide sequence ID" value="NZ_BSUV01000001.1"/>
</dbReference>
<sequence length="203" mass="22836">MADQTLVRSKEITKKLPIWFWLFWGLVLLLVIGSLYLFNDATGPVKIKDNVSKIKKSDATFDVTLNKKQINALAAHYLNDSNNSGYTFKIDDQVMMYGSTKFLGQKFNFGMALEPELTTNGNIILNAKSLAIGNLSLPIKTVMSYVRSSYDAPDYVTIVPKKKQIFIDMSKLPTTQGIRFKAKVVNMDSDEFIFQGGLSNEKK</sequence>